<evidence type="ECO:0000313" key="4">
    <source>
        <dbReference type="Proteomes" id="UP000554482"/>
    </source>
</evidence>
<name>A0A7J6XBX2_THATH</name>
<dbReference type="PROSITE" id="PS51184">
    <property type="entry name" value="JMJC"/>
    <property type="match status" value="1"/>
</dbReference>
<keyword evidence="4" id="KW-1185">Reference proteome</keyword>
<dbReference type="SMART" id="SM00558">
    <property type="entry name" value="JmjC"/>
    <property type="match status" value="1"/>
</dbReference>
<gene>
    <name evidence="3" type="ORF">FRX31_003179</name>
</gene>
<protein>
    <submittedName>
        <fullName evidence="3">Jmjc domain-containing protein</fullName>
    </submittedName>
</protein>
<dbReference type="Proteomes" id="UP000554482">
    <property type="component" value="Unassembled WGS sequence"/>
</dbReference>
<organism evidence="3 4">
    <name type="scientific">Thalictrum thalictroides</name>
    <name type="common">Rue-anemone</name>
    <name type="synonym">Anemone thalictroides</name>
    <dbReference type="NCBI Taxonomy" id="46969"/>
    <lineage>
        <taxon>Eukaryota</taxon>
        <taxon>Viridiplantae</taxon>
        <taxon>Streptophyta</taxon>
        <taxon>Embryophyta</taxon>
        <taxon>Tracheophyta</taxon>
        <taxon>Spermatophyta</taxon>
        <taxon>Magnoliopsida</taxon>
        <taxon>Ranunculales</taxon>
        <taxon>Ranunculaceae</taxon>
        <taxon>Thalictroideae</taxon>
        <taxon>Thalictrum</taxon>
    </lineage>
</organism>
<evidence type="ECO:0000256" key="1">
    <source>
        <dbReference type="ARBA" id="ARBA00006801"/>
    </source>
</evidence>
<evidence type="ECO:0000313" key="3">
    <source>
        <dbReference type="EMBL" id="KAF5207234.1"/>
    </source>
</evidence>
<comment type="similarity">
    <text evidence="1">Belongs to the JARID1 histone demethylase family.</text>
</comment>
<dbReference type="InterPro" id="IPR003347">
    <property type="entry name" value="JmjC_dom"/>
</dbReference>
<sequence>MSEERNQQVENLWQEVRELSLGTTSQVEHLDSPPSPLQFLRNYVNPNKPCIISNAIHHWGAFTSWTNDDHLTQTLSQTLVSLHLTPNGFADSLTPLPSSSSLCFASAHVERLPFPQALKQITSTSEENEGVPSIVAYAQEQNDCFRSEYSALSEDVECDIPWASEALGVLPDAVNLWIGNQHSQTSFHKDHYENLYAVVTGEKHFLLLPPTDYHRLYIQSYPAAQYILDKDTGEFTLELEKPLRYVPWCSVNPYPHSAAKAQEMSRFPLYFNGPKPFECTVKAGEILYLPSMWFHHVRQIPDSKGRTISINYWYDMQYDMKYAYFNFLQSIRFQPSLDPTPLIKQNKD</sequence>
<dbReference type="OrthoDB" id="415358at2759"/>
<dbReference type="AlphaFoldDB" id="A0A7J6XBX2"/>
<comment type="caution">
    <text evidence="3">The sequence shown here is derived from an EMBL/GenBank/DDBJ whole genome shotgun (WGS) entry which is preliminary data.</text>
</comment>
<dbReference type="Pfam" id="PF13621">
    <property type="entry name" value="Cupin_8"/>
    <property type="match status" value="1"/>
</dbReference>
<reference evidence="3 4" key="1">
    <citation type="submission" date="2020-06" db="EMBL/GenBank/DDBJ databases">
        <title>Transcriptomic and genomic resources for Thalictrum thalictroides and T. hernandezii: Facilitating candidate gene discovery in an emerging model plant lineage.</title>
        <authorList>
            <person name="Arias T."/>
            <person name="Riano-Pachon D.M."/>
            <person name="Di Stilio V.S."/>
        </authorList>
    </citation>
    <scope>NUCLEOTIDE SEQUENCE [LARGE SCALE GENOMIC DNA]</scope>
    <source>
        <strain evidence="4">cv. WT478/WT964</strain>
        <tissue evidence="3">Leaves</tissue>
    </source>
</reference>
<proteinExistence type="inferred from homology"/>
<dbReference type="PANTHER" id="PTHR12461:SF99">
    <property type="entry name" value="BIFUNCTIONAL PEPTIDASE AND (3S)-LYSYL HYDROXYLASE JMJD7"/>
    <property type="match status" value="1"/>
</dbReference>
<dbReference type="PANTHER" id="PTHR12461">
    <property type="entry name" value="HYPOXIA-INDUCIBLE FACTOR 1 ALPHA INHIBITOR-RELATED"/>
    <property type="match status" value="1"/>
</dbReference>
<evidence type="ECO:0000259" key="2">
    <source>
        <dbReference type="PROSITE" id="PS51184"/>
    </source>
</evidence>
<dbReference type="SUPFAM" id="SSF51197">
    <property type="entry name" value="Clavaminate synthase-like"/>
    <property type="match status" value="1"/>
</dbReference>
<accession>A0A7J6XBX2</accession>
<feature type="domain" description="JmjC" evidence="2">
    <location>
        <begin position="136"/>
        <end position="329"/>
    </location>
</feature>
<dbReference type="InterPro" id="IPR014710">
    <property type="entry name" value="RmlC-like_jellyroll"/>
</dbReference>
<dbReference type="InterPro" id="IPR041667">
    <property type="entry name" value="Cupin_8"/>
</dbReference>
<dbReference type="EMBL" id="JABWDY010001670">
    <property type="protein sequence ID" value="KAF5207234.1"/>
    <property type="molecule type" value="Genomic_DNA"/>
</dbReference>
<dbReference type="Gene3D" id="2.60.120.10">
    <property type="entry name" value="Jelly Rolls"/>
    <property type="match status" value="1"/>
</dbReference>